<feature type="transmembrane region" description="Helical" evidence="2">
    <location>
        <begin position="94"/>
        <end position="114"/>
    </location>
</feature>
<dbReference type="EMBL" id="PJQD01000019">
    <property type="protein sequence ID" value="POY75194.1"/>
    <property type="molecule type" value="Genomic_DNA"/>
</dbReference>
<evidence type="ECO:0000256" key="1">
    <source>
        <dbReference type="SAM" id="MobiDB-lite"/>
    </source>
</evidence>
<keyword evidence="2" id="KW-0812">Transmembrane</keyword>
<keyword evidence="2" id="KW-0472">Membrane</keyword>
<evidence type="ECO:0000313" key="4">
    <source>
        <dbReference type="Proteomes" id="UP000237144"/>
    </source>
</evidence>
<gene>
    <name evidence="3" type="ORF">BMF94_1826</name>
</gene>
<feature type="region of interest" description="Disordered" evidence="1">
    <location>
        <begin position="161"/>
        <end position="196"/>
    </location>
</feature>
<protein>
    <submittedName>
        <fullName evidence="3">Uncharacterized protein</fullName>
    </submittedName>
</protein>
<evidence type="ECO:0000256" key="2">
    <source>
        <dbReference type="SAM" id="Phobius"/>
    </source>
</evidence>
<dbReference type="Proteomes" id="UP000237144">
    <property type="component" value="Unassembled WGS sequence"/>
</dbReference>
<dbReference type="AlphaFoldDB" id="A0A2S5BEJ9"/>
<feature type="transmembrane region" description="Helical" evidence="2">
    <location>
        <begin position="21"/>
        <end position="47"/>
    </location>
</feature>
<sequence>MSKFKPSKKSGGQWRHRHKAVYYAAVGATSGLDIAFAGLVFVPPFLLLPAWNHFGLPDYLWITTFAISVIEASTIVLSVVLIKMHVGRRSHADFGNALAPLWCGSLTINFAYLWGSSGEQTGSEVYWQATAAVVGIVLVAMSYLYHIVSLRYVKQASANDGEEADSAGEDGGSGDEQASDASKKSHRHSRRHHRHG</sequence>
<keyword evidence="4" id="KW-1185">Reference proteome</keyword>
<evidence type="ECO:0000313" key="3">
    <source>
        <dbReference type="EMBL" id="POY75194.1"/>
    </source>
</evidence>
<feature type="transmembrane region" description="Helical" evidence="2">
    <location>
        <begin position="59"/>
        <end position="82"/>
    </location>
</feature>
<name>A0A2S5BEJ9_9BASI</name>
<feature type="transmembrane region" description="Helical" evidence="2">
    <location>
        <begin position="126"/>
        <end position="145"/>
    </location>
</feature>
<dbReference type="OrthoDB" id="2528748at2759"/>
<comment type="caution">
    <text evidence="3">The sequence shown here is derived from an EMBL/GenBank/DDBJ whole genome shotgun (WGS) entry which is preliminary data.</text>
</comment>
<organism evidence="3 4">
    <name type="scientific">Rhodotorula taiwanensis</name>
    <dbReference type="NCBI Taxonomy" id="741276"/>
    <lineage>
        <taxon>Eukaryota</taxon>
        <taxon>Fungi</taxon>
        <taxon>Dikarya</taxon>
        <taxon>Basidiomycota</taxon>
        <taxon>Pucciniomycotina</taxon>
        <taxon>Microbotryomycetes</taxon>
        <taxon>Sporidiobolales</taxon>
        <taxon>Sporidiobolaceae</taxon>
        <taxon>Rhodotorula</taxon>
    </lineage>
</organism>
<keyword evidence="2" id="KW-1133">Transmembrane helix</keyword>
<reference evidence="3 4" key="1">
    <citation type="journal article" date="2018" name="Front. Microbiol.">
        <title>Prospects for Fungal Bioremediation of Acidic Radioactive Waste Sites: Characterization and Genome Sequence of Rhodotorula taiwanensis MD1149.</title>
        <authorList>
            <person name="Tkavc R."/>
            <person name="Matrosova V.Y."/>
            <person name="Grichenko O.E."/>
            <person name="Gostincar C."/>
            <person name="Volpe R.P."/>
            <person name="Klimenkova P."/>
            <person name="Gaidamakova E.K."/>
            <person name="Zhou C.E."/>
            <person name="Stewart B.J."/>
            <person name="Lyman M.G."/>
            <person name="Malfatti S.A."/>
            <person name="Rubinfeld B."/>
            <person name="Courtot M."/>
            <person name="Singh J."/>
            <person name="Dalgard C.L."/>
            <person name="Hamilton T."/>
            <person name="Frey K.G."/>
            <person name="Gunde-Cimerman N."/>
            <person name="Dugan L."/>
            <person name="Daly M.J."/>
        </authorList>
    </citation>
    <scope>NUCLEOTIDE SEQUENCE [LARGE SCALE GENOMIC DNA]</scope>
    <source>
        <strain evidence="3 4">MD1149</strain>
    </source>
</reference>
<accession>A0A2S5BEJ9</accession>
<feature type="compositionally biased region" description="Basic residues" evidence="1">
    <location>
        <begin position="184"/>
        <end position="196"/>
    </location>
</feature>
<proteinExistence type="predicted"/>